<evidence type="ECO:0000313" key="4">
    <source>
        <dbReference type="EMBL" id="GHF60247.1"/>
    </source>
</evidence>
<proteinExistence type="inferred from homology"/>
<dbReference type="Gene3D" id="3.90.1300.10">
    <property type="entry name" value="Amidase signature (AS) domain"/>
    <property type="match status" value="1"/>
</dbReference>
<dbReference type="SUPFAM" id="SSF75304">
    <property type="entry name" value="Amidase signature (AS) enzymes"/>
    <property type="match status" value="1"/>
</dbReference>
<feature type="domain" description="Amidase" evidence="3">
    <location>
        <begin position="51"/>
        <end position="455"/>
    </location>
</feature>
<reference evidence="4" key="2">
    <citation type="submission" date="2020-09" db="EMBL/GenBank/DDBJ databases">
        <authorList>
            <person name="Sun Q."/>
            <person name="Kim S."/>
        </authorList>
    </citation>
    <scope>NUCLEOTIDE SEQUENCE</scope>
    <source>
        <strain evidence="4">KCTC 42650</strain>
    </source>
</reference>
<dbReference type="PANTHER" id="PTHR11895:SF7">
    <property type="entry name" value="GLUTAMYL-TRNA(GLN) AMIDOTRANSFERASE SUBUNIT A, MITOCHONDRIAL"/>
    <property type="match status" value="1"/>
</dbReference>
<name>A0A8J3MAW1_9RHOB</name>
<dbReference type="AlphaFoldDB" id="A0A8J3MAW1"/>
<organism evidence="4 5">
    <name type="scientific">Seohaeicola zhoushanensis</name>
    <dbReference type="NCBI Taxonomy" id="1569283"/>
    <lineage>
        <taxon>Bacteria</taxon>
        <taxon>Pseudomonadati</taxon>
        <taxon>Pseudomonadota</taxon>
        <taxon>Alphaproteobacteria</taxon>
        <taxon>Rhodobacterales</taxon>
        <taxon>Roseobacteraceae</taxon>
        <taxon>Seohaeicola</taxon>
    </lineage>
</organism>
<keyword evidence="5" id="KW-1185">Reference proteome</keyword>
<dbReference type="InterPro" id="IPR023631">
    <property type="entry name" value="Amidase_dom"/>
</dbReference>
<reference evidence="4" key="1">
    <citation type="journal article" date="2014" name="Int. J. Syst. Evol. Microbiol.">
        <title>Complete genome sequence of Corynebacterium casei LMG S-19264T (=DSM 44701T), isolated from a smear-ripened cheese.</title>
        <authorList>
            <consortium name="US DOE Joint Genome Institute (JGI-PGF)"/>
            <person name="Walter F."/>
            <person name="Albersmeier A."/>
            <person name="Kalinowski J."/>
            <person name="Ruckert C."/>
        </authorList>
    </citation>
    <scope>NUCLEOTIDE SEQUENCE</scope>
    <source>
        <strain evidence="4">KCTC 42650</strain>
    </source>
</reference>
<evidence type="ECO:0000259" key="3">
    <source>
        <dbReference type="Pfam" id="PF01425"/>
    </source>
</evidence>
<dbReference type="InterPro" id="IPR036928">
    <property type="entry name" value="AS_sf"/>
</dbReference>
<dbReference type="PANTHER" id="PTHR11895">
    <property type="entry name" value="TRANSAMIDASE"/>
    <property type="match status" value="1"/>
</dbReference>
<gene>
    <name evidence="4" type="ORF">GCM10017056_34650</name>
</gene>
<feature type="region of interest" description="Disordered" evidence="2">
    <location>
        <begin position="1"/>
        <end position="29"/>
    </location>
</feature>
<dbReference type="GO" id="GO:0003824">
    <property type="term" value="F:catalytic activity"/>
    <property type="evidence" value="ECO:0007669"/>
    <property type="project" value="InterPro"/>
</dbReference>
<dbReference type="RefSeq" id="WP_189681367.1">
    <property type="nucleotide sequence ID" value="NZ_BNCJ01000011.1"/>
</dbReference>
<evidence type="ECO:0000313" key="5">
    <source>
        <dbReference type="Proteomes" id="UP000626220"/>
    </source>
</evidence>
<protein>
    <submittedName>
        <fullName evidence="4">Amidase</fullName>
    </submittedName>
</protein>
<dbReference type="InterPro" id="IPR000120">
    <property type="entry name" value="Amidase"/>
</dbReference>
<dbReference type="Pfam" id="PF01425">
    <property type="entry name" value="Amidase"/>
    <property type="match status" value="1"/>
</dbReference>
<evidence type="ECO:0000256" key="2">
    <source>
        <dbReference type="SAM" id="MobiDB-lite"/>
    </source>
</evidence>
<comment type="caution">
    <text evidence="4">The sequence shown here is derived from an EMBL/GenBank/DDBJ whole genome shotgun (WGS) entry which is preliminary data.</text>
</comment>
<comment type="similarity">
    <text evidence="1">Belongs to the amidase family.</text>
</comment>
<accession>A0A8J3MAW1</accession>
<dbReference type="Proteomes" id="UP000626220">
    <property type="component" value="Unassembled WGS sequence"/>
</dbReference>
<evidence type="ECO:0000256" key="1">
    <source>
        <dbReference type="ARBA" id="ARBA00009199"/>
    </source>
</evidence>
<feature type="compositionally biased region" description="Polar residues" evidence="2">
    <location>
        <begin position="13"/>
        <end position="29"/>
    </location>
</feature>
<sequence>MSDGILRAIGSEPQATPGENLTATLQPDSASTDATDLLTAFRAGQSDPVAVTEAHLTRIARMNPVLNAYSTLAADAVSQAEASRKRWSEGAPKGPLDGIPIILKDNLVSAGLPAAWGNAELARRMASADELPVAALRRAGAIFLGKGNTPEFAVEGYTGNLTFGVTGNPFNSELTPGGSSGGVVAAVASGMAVAGLATDGGGSIRRPAGYTGLWGLKPGIGTVARGGGLPQILLDFETVGPVTRSARDLILFHEVLTGRPHQATPTALRILAVGQIEDAPCDPAIRAAFAATIDRLRSLGCEVSEGPLPLDLGPLNAVWGRIVEIGLAHLAATDPPVMAAAARKYRDMAAKGAPAPATELFEALTRVAALRDAARHLWGFDAVLLPTAAAMPWPAGATHPDKIDGHDVGPRGHAVYTGWVNAAGLPGLAFPGGQSDGLPIGMQLIGPKGAEDRLLSLALLLDG</sequence>
<dbReference type="EMBL" id="BNCJ01000011">
    <property type="protein sequence ID" value="GHF60247.1"/>
    <property type="molecule type" value="Genomic_DNA"/>
</dbReference>